<evidence type="ECO:0000313" key="3">
    <source>
        <dbReference type="Proteomes" id="UP001054945"/>
    </source>
</evidence>
<evidence type="ECO:0000256" key="1">
    <source>
        <dbReference type="SAM" id="MobiDB-lite"/>
    </source>
</evidence>
<accession>A0AAV4XBU2</accession>
<feature type="compositionally biased region" description="Basic and acidic residues" evidence="1">
    <location>
        <begin position="1"/>
        <end position="10"/>
    </location>
</feature>
<evidence type="ECO:0000313" key="2">
    <source>
        <dbReference type="EMBL" id="GIY92064.1"/>
    </source>
</evidence>
<dbReference type="AlphaFoldDB" id="A0AAV4XBU2"/>
<dbReference type="Proteomes" id="UP001054945">
    <property type="component" value="Unassembled WGS sequence"/>
</dbReference>
<feature type="compositionally biased region" description="Basic and acidic residues" evidence="1">
    <location>
        <begin position="47"/>
        <end position="56"/>
    </location>
</feature>
<reference evidence="2 3" key="1">
    <citation type="submission" date="2021-06" db="EMBL/GenBank/DDBJ databases">
        <title>Caerostris extrusa draft genome.</title>
        <authorList>
            <person name="Kono N."/>
            <person name="Arakawa K."/>
        </authorList>
    </citation>
    <scope>NUCLEOTIDE SEQUENCE [LARGE SCALE GENOMIC DNA]</scope>
</reference>
<feature type="region of interest" description="Disordered" evidence="1">
    <location>
        <begin position="1"/>
        <end position="60"/>
    </location>
</feature>
<proteinExistence type="predicted"/>
<keyword evidence="3" id="KW-1185">Reference proteome</keyword>
<sequence>MFHRYVENKRNKGISLGQRKKTDDPSHEQNGFLMKLKQKKKTPVSTGERERREKKSQSSYTLQQINHFSNATPPLQIRYCVVQFANFHFNDLGMYELFPLKLSENTPEALITNSRETEKEIPFPGRNDQTKSIEIILLQDSGRHQEPNREFFRNRLWYSGAKCYYWIFLFLFLESC</sequence>
<protein>
    <submittedName>
        <fullName evidence="2">Uncharacterized protein</fullName>
    </submittedName>
</protein>
<organism evidence="2 3">
    <name type="scientific">Caerostris extrusa</name>
    <name type="common">Bark spider</name>
    <name type="synonym">Caerostris bankana</name>
    <dbReference type="NCBI Taxonomy" id="172846"/>
    <lineage>
        <taxon>Eukaryota</taxon>
        <taxon>Metazoa</taxon>
        <taxon>Ecdysozoa</taxon>
        <taxon>Arthropoda</taxon>
        <taxon>Chelicerata</taxon>
        <taxon>Arachnida</taxon>
        <taxon>Araneae</taxon>
        <taxon>Araneomorphae</taxon>
        <taxon>Entelegynae</taxon>
        <taxon>Araneoidea</taxon>
        <taxon>Araneidae</taxon>
        <taxon>Caerostris</taxon>
    </lineage>
</organism>
<gene>
    <name evidence="2" type="primary">AVEN_77360_1</name>
    <name evidence="2" type="ORF">CEXT_254841</name>
</gene>
<dbReference type="EMBL" id="BPLR01017490">
    <property type="protein sequence ID" value="GIY92064.1"/>
    <property type="molecule type" value="Genomic_DNA"/>
</dbReference>
<name>A0AAV4XBU2_CAEEX</name>
<comment type="caution">
    <text evidence="2">The sequence shown here is derived from an EMBL/GenBank/DDBJ whole genome shotgun (WGS) entry which is preliminary data.</text>
</comment>